<proteinExistence type="predicted"/>
<dbReference type="Proteomes" id="UP001558713">
    <property type="component" value="Unassembled WGS sequence"/>
</dbReference>
<organism evidence="2 3">
    <name type="scientific">Cardamine amara subsp. amara</name>
    <dbReference type="NCBI Taxonomy" id="228776"/>
    <lineage>
        <taxon>Eukaryota</taxon>
        <taxon>Viridiplantae</taxon>
        <taxon>Streptophyta</taxon>
        <taxon>Embryophyta</taxon>
        <taxon>Tracheophyta</taxon>
        <taxon>Spermatophyta</taxon>
        <taxon>Magnoliopsida</taxon>
        <taxon>eudicotyledons</taxon>
        <taxon>Gunneridae</taxon>
        <taxon>Pentapetalae</taxon>
        <taxon>rosids</taxon>
        <taxon>malvids</taxon>
        <taxon>Brassicales</taxon>
        <taxon>Brassicaceae</taxon>
        <taxon>Cardamineae</taxon>
        <taxon>Cardamine</taxon>
    </lineage>
</organism>
<dbReference type="InterPro" id="IPR006527">
    <property type="entry name" value="F-box-assoc_dom_typ1"/>
</dbReference>
<dbReference type="NCBIfam" id="TIGR01640">
    <property type="entry name" value="F_box_assoc_1"/>
    <property type="match status" value="1"/>
</dbReference>
<feature type="domain" description="F-box associated beta-propeller type 1" evidence="1">
    <location>
        <begin position="4"/>
        <end position="86"/>
    </location>
</feature>
<sequence length="180" mass="20587">MFGGVSLKGNTYFRASERCVDHRVVDHIICFDFTSQRFGPLLPLPFSVGVDDYVTLSCVSGEKLAALLQYYESNPYGLWITTKIEAGKEKNITIWFDGKSYHRVINIIGDAGCFRALDVGEPAGRNCRRDLCVYVPSLVQIKQRAGGERKQESDLEKCRYNQNMSRVAKQPRHLQYHFHF</sequence>
<protein>
    <submittedName>
        <fullName evidence="2">F-box protein</fullName>
    </submittedName>
</protein>
<evidence type="ECO:0000259" key="1">
    <source>
        <dbReference type="Pfam" id="PF07734"/>
    </source>
</evidence>
<keyword evidence="3" id="KW-1185">Reference proteome</keyword>
<dbReference type="Pfam" id="PF07734">
    <property type="entry name" value="FBA_1"/>
    <property type="match status" value="2"/>
</dbReference>
<dbReference type="EMBL" id="JBANAX010000508">
    <property type="protein sequence ID" value="KAL1206121.1"/>
    <property type="molecule type" value="Genomic_DNA"/>
</dbReference>
<reference evidence="2 3" key="1">
    <citation type="submission" date="2024-04" db="EMBL/GenBank/DDBJ databases">
        <title>Genome assembly C_amara_ONT_v2.</title>
        <authorList>
            <person name="Yant L."/>
            <person name="Moore C."/>
            <person name="Slenker M."/>
        </authorList>
    </citation>
    <scope>NUCLEOTIDE SEQUENCE [LARGE SCALE GENOMIC DNA]</scope>
    <source>
        <tissue evidence="2">Leaf</tissue>
    </source>
</reference>
<gene>
    <name evidence="2" type="ORF">V5N11_005276</name>
</gene>
<comment type="caution">
    <text evidence="2">The sequence shown here is derived from an EMBL/GenBank/DDBJ whole genome shotgun (WGS) entry which is preliminary data.</text>
</comment>
<accession>A0ABD1AJ46</accession>
<name>A0ABD1AJ46_CARAN</name>
<dbReference type="AlphaFoldDB" id="A0ABD1AJ46"/>
<evidence type="ECO:0000313" key="2">
    <source>
        <dbReference type="EMBL" id="KAL1206121.1"/>
    </source>
</evidence>
<evidence type="ECO:0000313" key="3">
    <source>
        <dbReference type="Proteomes" id="UP001558713"/>
    </source>
</evidence>
<feature type="domain" description="F-box associated beta-propeller type 1" evidence="1">
    <location>
        <begin position="88"/>
        <end position="141"/>
    </location>
</feature>
<dbReference type="InterPro" id="IPR017451">
    <property type="entry name" value="F-box-assoc_interact_dom"/>
</dbReference>